<dbReference type="AlphaFoldDB" id="A0A916JJL1"/>
<protein>
    <submittedName>
        <fullName evidence="1">Uncharacterized protein</fullName>
    </submittedName>
</protein>
<evidence type="ECO:0000313" key="1">
    <source>
        <dbReference type="EMBL" id="CAG5077494.1"/>
    </source>
</evidence>
<accession>A0A916JJL1</accession>
<dbReference type="PROSITE" id="PS51257">
    <property type="entry name" value="PROKAR_LIPOPROTEIN"/>
    <property type="match status" value="1"/>
</dbReference>
<keyword evidence="2" id="KW-1185">Reference proteome</keyword>
<organism evidence="1 2">
    <name type="scientific">Parvicella tangerina</name>
    <dbReference type="NCBI Taxonomy" id="2829795"/>
    <lineage>
        <taxon>Bacteria</taxon>
        <taxon>Pseudomonadati</taxon>
        <taxon>Bacteroidota</taxon>
        <taxon>Flavobacteriia</taxon>
        <taxon>Flavobacteriales</taxon>
        <taxon>Parvicellaceae</taxon>
        <taxon>Parvicella</taxon>
    </lineage>
</organism>
<dbReference type="KEGG" id="ptan:CRYO30217_00404"/>
<proteinExistence type="predicted"/>
<evidence type="ECO:0000313" key="2">
    <source>
        <dbReference type="Proteomes" id="UP000683507"/>
    </source>
</evidence>
<dbReference type="EMBL" id="OU015584">
    <property type="protein sequence ID" value="CAG5077494.1"/>
    <property type="molecule type" value="Genomic_DNA"/>
</dbReference>
<dbReference type="Proteomes" id="UP000683507">
    <property type="component" value="Chromosome"/>
</dbReference>
<reference evidence="1" key="1">
    <citation type="submission" date="2021-04" db="EMBL/GenBank/DDBJ databases">
        <authorList>
            <person name="Rodrigo-Torres L."/>
            <person name="Arahal R. D."/>
            <person name="Lucena T."/>
        </authorList>
    </citation>
    <scope>NUCLEOTIDE SEQUENCE</scope>
    <source>
        <strain evidence="1">AS29M-1</strain>
    </source>
</reference>
<dbReference type="RefSeq" id="WP_258540640.1">
    <property type="nucleotide sequence ID" value="NZ_OU015584.1"/>
</dbReference>
<name>A0A916JJL1_9FLAO</name>
<gene>
    <name evidence="1" type="ORF">CRYO30217_00404</name>
</gene>
<sequence length="372" mass="41895">MKKSNYLLLFLTVFLTIVSCNRKGCTDDDALNYEENARKDDGSCEYEELPPIDENSEVEGYGILEKLPGIWNGPVSSPTPLGSFPEWIVDFRPISASQVSAKNELDSVNDIFMSFFICKYDHAYKIAFRNGGGFAGNVRNSYMIIDSVNESSSQSFYRFVDPVAGGDRVYTDVTFKGDSLLMHTYTNQYNTLSEPVTHMIWRADLRDTTSTLDALTLFDFPQKELTRDFSTTFDNEAEAVYYSAAADPYPEEEQPYLGECNVSVSISNPATVDPSKKVLIIITTQPLFNGFNFNPANLDYRSRYVFVGAQSTTGYDFNYMHPGEYYVNAIYDNNGDYSFSSGDFMNSQFDQPFTLSPNSNENVGVTINFQIP</sequence>